<gene>
    <name evidence="1" type="ORF">G6F50_012600</name>
</gene>
<keyword evidence="2" id="KW-1185">Reference proteome</keyword>
<comment type="caution">
    <text evidence="1">The sequence shown here is derived from an EMBL/GenBank/DDBJ whole genome shotgun (WGS) entry which is preliminary data.</text>
</comment>
<reference evidence="1 2" key="1">
    <citation type="journal article" date="2020" name="Microb. Genom.">
        <title>Genetic diversity of clinical and environmental Mucorales isolates obtained from an investigation of mucormycosis cases among solid organ transplant recipients.</title>
        <authorList>
            <person name="Nguyen M.H."/>
            <person name="Kaul D."/>
            <person name="Muto C."/>
            <person name="Cheng S.J."/>
            <person name="Richter R.A."/>
            <person name="Bruno V.M."/>
            <person name="Liu G."/>
            <person name="Beyhan S."/>
            <person name="Sundermann A.J."/>
            <person name="Mounaud S."/>
            <person name="Pasculle A.W."/>
            <person name="Nierman W.C."/>
            <person name="Driscoll E."/>
            <person name="Cumbie R."/>
            <person name="Clancy C.J."/>
            <person name="Dupont C.L."/>
        </authorList>
    </citation>
    <scope>NUCLEOTIDE SEQUENCE [LARGE SCALE GENOMIC DNA]</scope>
    <source>
        <strain evidence="1 2">GL24</strain>
    </source>
</reference>
<accession>A0A9P6YQW2</accession>
<evidence type="ECO:0000313" key="1">
    <source>
        <dbReference type="EMBL" id="KAG1557483.1"/>
    </source>
</evidence>
<sequence length="144" mass="16988">MEKTKKYRRICKAAKPQEVQNAEDILVNSRSLDLQTFKEYLRNRVMVTELLQRHYTETTTNHLTTHSLHRKLKLSKCIRRQKASENIVTKLKSKFGNDAIFVISNYSAPNIRYQEPGRGIGFRRLLKKHGFLVYLIDEFRTSQC</sequence>
<dbReference type="Proteomes" id="UP000740926">
    <property type="component" value="Unassembled WGS sequence"/>
</dbReference>
<dbReference type="AlphaFoldDB" id="A0A9P6YQW2"/>
<dbReference type="EMBL" id="JAANIU010004085">
    <property type="protein sequence ID" value="KAG1557483.1"/>
    <property type="molecule type" value="Genomic_DNA"/>
</dbReference>
<organism evidence="1 2">
    <name type="scientific">Rhizopus delemar</name>
    <dbReference type="NCBI Taxonomy" id="936053"/>
    <lineage>
        <taxon>Eukaryota</taxon>
        <taxon>Fungi</taxon>
        <taxon>Fungi incertae sedis</taxon>
        <taxon>Mucoromycota</taxon>
        <taxon>Mucoromycotina</taxon>
        <taxon>Mucoromycetes</taxon>
        <taxon>Mucorales</taxon>
        <taxon>Mucorineae</taxon>
        <taxon>Rhizopodaceae</taxon>
        <taxon>Rhizopus</taxon>
    </lineage>
</organism>
<evidence type="ECO:0000313" key="2">
    <source>
        <dbReference type="Proteomes" id="UP000740926"/>
    </source>
</evidence>
<protein>
    <submittedName>
        <fullName evidence="1">Uncharacterized protein</fullName>
    </submittedName>
</protein>
<name>A0A9P6YQW2_9FUNG</name>
<proteinExistence type="predicted"/>